<comment type="cofactor">
    <cofactor evidence="13 14">
        <name>[4Fe-4S] cluster</name>
        <dbReference type="ChEBI" id="CHEBI:49883"/>
    </cofactor>
    <text evidence="13 14">Binds 1 [4Fe-4S] cluster. The cluster is coordinated with 3 cysteines and an exchangeable S-adenosyl-L-methionine.</text>
</comment>
<dbReference type="EC" id="2.8.1.6" evidence="3 13"/>
<comment type="subunit">
    <text evidence="13">Homodimer.</text>
</comment>
<dbReference type="SMART" id="SM00729">
    <property type="entry name" value="Elp3"/>
    <property type="match status" value="1"/>
</dbReference>
<keyword evidence="8 13" id="KW-0479">Metal-binding</keyword>
<dbReference type="SFLD" id="SFLDG01278">
    <property type="entry name" value="biotin_synthase_like"/>
    <property type="match status" value="1"/>
</dbReference>
<dbReference type="InterPro" id="IPR024177">
    <property type="entry name" value="Biotin_synthase"/>
</dbReference>
<dbReference type="Pfam" id="PF06968">
    <property type="entry name" value="BATS"/>
    <property type="match status" value="1"/>
</dbReference>
<protein>
    <recommendedName>
        <fullName evidence="3 13">Biotin synthase</fullName>
        <ecNumber evidence="3 13">2.8.1.6</ecNumber>
    </recommendedName>
</protein>
<dbReference type="HAMAP" id="MF_01694">
    <property type="entry name" value="BioB"/>
    <property type="match status" value="1"/>
</dbReference>
<dbReference type="InterPro" id="IPR002684">
    <property type="entry name" value="Biotin_synth/BioAB"/>
</dbReference>
<feature type="binding site" evidence="13 14">
    <location>
        <position position="259"/>
    </location>
    <ligand>
        <name>[2Fe-2S] cluster</name>
        <dbReference type="ChEBI" id="CHEBI:190135"/>
    </ligand>
</feature>
<dbReference type="InterPro" id="IPR006638">
    <property type="entry name" value="Elp3/MiaA/NifB-like_rSAM"/>
</dbReference>
<dbReference type="RefSeq" id="WP_013950663.1">
    <property type="nucleotide sequence ID" value="NC_015722.1"/>
</dbReference>
<evidence type="ECO:0000256" key="8">
    <source>
        <dbReference type="ARBA" id="ARBA00022723"/>
    </source>
</evidence>
<evidence type="ECO:0000256" key="3">
    <source>
        <dbReference type="ARBA" id="ARBA00012236"/>
    </source>
</evidence>
<gene>
    <name evidence="13 16" type="primary">bioB</name>
    <name evidence="16" type="ordered locus">midi_00126</name>
</gene>
<dbReference type="GO" id="GO:0051539">
    <property type="term" value="F:4 iron, 4 sulfur cluster binding"/>
    <property type="evidence" value="ECO:0007669"/>
    <property type="project" value="UniProtKB-KW"/>
</dbReference>
<comment type="cofactor">
    <cofactor evidence="14">
        <name>[2Fe-2S] cluster</name>
        <dbReference type="ChEBI" id="CHEBI:190135"/>
    </cofactor>
    <text evidence="14">Binds 1 [2Fe-2S] cluster. The cluster is coordinated with 3 cysteines and 1 arginine.</text>
</comment>
<evidence type="ECO:0000259" key="15">
    <source>
        <dbReference type="PROSITE" id="PS51918"/>
    </source>
</evidence>
<sequence length="312" mass="35109">MTSKKWLFEEAFELFNSPFHELIYQAQTVHRENFNPKKIQVSTLLSIKTGSCPENCSYCPQSAHFDTGLKKEGLMGLDRVLDAAKKAKEAGSQRFCMGAAWRGPRDQDLEKVCEMVKEVKKLGLETCVTLGLLKGHQAQMLKDAGLDFYNHNIDTSPDYYEEIITTRCFEDRLNTIEHVQKAGIKVCCGGILGMGESSEDRIRMLLVLANMDSPPESVPINKLIRIPGTPLEDGEDISPIEFVRTIALARVMMPRSYIRLSAGRSEMSEELQALCFFSGANSLFYGEQLLTAPNPVPYQDNQLFERLGLERL</sequence>
<keyword evidence="6 13" id="KW-0949">S-adenosyl-L-methionine</keyword>
<evidence type="ECO:0000256" key="12">
    <source>
        <dbReference type="ARBA" id="ARBA00051157"/>
    </source>
</evidence>
<dbReference type="GO" id="GO:0051537">
    <property type="term" value="F:2 iron, 2 sulfur cluster binding"/>
    <property type="evidence" value="ECO:0007669"/>
    <property type="project" value="UniProtKB-KW"/>
</dbReference>
<evidence type="ECO:0000256" key="7">
    <source>
        <dbReference type="ARBA" id="ARBA00022714"/>
    </source>
</evidence>
<dbReference type="InterPro" id="IPR007197">
    <property type="entry name" value="rSAM"/>
</dbReference>
<dbReference type="InterPro" id="IPR010722">
    <property type="entry name" value="BATS_dom"/>
</dbReference>
<dbReference type="NCBIfam" id="TIGR00433">
    <property type="entry name" value="bioB"/>
    <property type="match status" value="1"/>
</dbReference>
<dbReference type="FunFam" id="3.20.20.70:FF:000011">
    <property type="entry name" value="Biotin synthase"/>
    <property type="match status" value="1"/>
</dbReference>
<evidence type="ECO:0000256" key="10">
    <source>
        <dbReference type="ARBA" id="ARBA00023004"/>
    </source>
</evidence>
<accession>F7XUU8</accession>
<evidence type="ECO:0000256" key="13">
    <source>
        <dbReference type="HAMAP-Rule" id="MF_01694"/>
    </source>
</evidence>
<dbReference type="InterPro" id="IPR058240">
    <property type="entry name" value="rSAM_sf"/>
</dbReference>
<proteinExistence type="inferred from homology"/>
<dbReference type="InterPro" id="IPR013785">
    <property type="entry name" value="Aldolase_TIM"/>
</dbReference>
<dbReference type="EMBL" id="CP002130">
    <property type="protein sequence ID" value="AEI88447.1"/>
    <property type="molecule type" value="Genomic_DNA"/>
</dbReference>
<dbReference type="UniPathway" id="UPA00078">
    <property type="reaction ID" value="UER00162"/>
</dbReference>
<keyword evidence="7 13" id="KW-0001">2Fe-2S</keyword>
<feature type="binding site" evidence="13 14">
    <location>
        <position position="187"/>
    </location>
    <ligand>
        <name>[2Fe-2S] cluster</name>
        <dbReference type="ChEBI" id="CHEBI:190135"/>
    </ligand>
</feature>
<comment type="similarity">
    <text evidence="2 13">Belongs to the radical SAM superfamily. Biotin synthase family.</text>
</comment>
<keyword evidence="5 13" id="KW-0808">Transferase</keyword>
<dbReference type="GO" id="GO:0009102">
    <property type="term" value="P:biotin biosynthetic process"/>
    <property type="evidence" value="ECO:0007669"/>
    <property type="project" value="UniProtKB-UniRule"/>
</dbReference>
<dbReference type="SUPFAM" id="SSF102114">
    <property type="entry name" value="Radical SAM enzymes"/>
    <property type="match status" value="1"/>
</dbReference>
<evidence type="ECO:0000256" key="4">
    <source>
        <dbReference type="ARBA" id="ARBA00022485"/>
    </source>
</evidence>
<dbReference type="PANTHER" id="PTHR22976">
    <property type="entry name" value="BIOTIN SYNTHASE"/>
    <property type="match status" value="1"/>
</dbReference>
<dbReference type="SFLD" id="SFLDF00272">
    <property type="entry name" value="biotin_synthase"/>
    <property type="match status" value="1"/>
</dbReference>
<dbReference type="SFLD" id="SFLDS00029">
    <property type="entry name" value="Radical_SAM"/>
    <property type="match status" value="1"/>
</dbReference>
<comment type="pathway">
    <text evidence="1 13">Cofactor biosynthesis; biotin biosynthesis; biotin from 7,8-diaminononanoate: step 2/2.</text>
</comment>
<dbReference type="GO" id="GO:0004076">
    <property type="term" value="F:biotin synthase activity"/>
    <property type="evidence" value="ECO:0007669"/>
    <property type="project" value="UniProtKB-UniRule"/>
</dbReference>
<dbReference type="HOGENOM" id="CLU_033172_1_2_5"/>
<feature type="binding site" evidence="13 14">
    <location>
        <position position="127"/>
    </location>
    <ligand>
        <name>[2Fe-2S] cluster</name>
        <dbReference type="ChEBI" id="CHEBI:190135"/>
    </ligand>
</feature>
<feature type="binding site" evidence="13 14">
    <location>
        <position position="96"/>
    </location>
    <ligand>
        <name>[2Fe-2S] cluster</name>
        <dbReference type="ChEBI" id="CHEBI:190135"/>
    </ligand>
</feature>
<keyword evidence="10 13" id="KW-0408">Iron</keyword>
<comment type="cofactor">
    <cofactor evidence="13">
        <name>[2Fe-2S] cluster</name>
        <dbReference type="ChEBI" id="CHEBI:190135"/>
    </cofactor>
    <text evidence="13">Binds 1 [2Fe-2S] cluster. The cluster is coordinated with 3 cysteines and 1 arginine.</text>
</comment>
<evidence type="ECO:0000313" key="17">
    <source>
        <dbReference type="Proteomes" id="UP000006639"/>
    </source>
</evidence>
<evidence type="ECO:0000256" key="14">
    <source>
        <dbReference type="PIRSR" id="PIRSR001619-1"/>
    </source>
</evidence>
<dbReference type="KEGG" id="mmn:midi_00126"/>
<evidence type="ECO:0000256" key="9">
    <source>
        <dbReference type="ARBA" id="ARBA00022756"/>
    </source>
</evidence>
<dbReference type="SFLD" id="SFLDG01060">
    <property type="entry name" value="BATS_domain_containing"/>
    <property type="match status" value="1"/>
</dbReference>
<dbReference type="OrthoDB" id="9786826at2"/>
<dbReference type="GO" id="GO:0005506">
    <property type="term" value="F:iron ion binding"/>
    <property type="evidence" value="ECO:0007669"/>
    <property type="project" value="UniProtKB-UniRule"/>
</dbReference>
<dbReference type="PANTHER" id="PTHR22976:SF2">
    <property type="entry name" value="BIOTIN SYNTHASE, MITOCHONDRIAL"/>
    <property type="match status" value="1"/>
</dbReference>
<dbReference type="Gene3D" id="3.20.20.70">
    <property type="entry name" value="Aldolase class I"/>
    <property type="match status" value="1"/>
</dbReference>
<reference evidence="16 17" key="1">
    <citation type="journal article" date="2011" name="Mol. Biol. Evol.">
        <title>Phylogenomic evidence for the presence of a flagellum and cbb3 oxidase in the free-living mitochondrial ancestor.</title>
        <authorList>
            <person name="Sassera D."/>
            <person name="Lo N."/>
            <person name="Epis S."/>
            <person name="D'Auria G."/>
            <person name="Montagna M."/>
            <person name="Comandatore F."/>
            <person name="Horner D."/>
            <person name="Pereto J."/>
            <person name="Luciano A.M."/>
            <person name="Franciosi F."/>
            <person name="Ferri E."/>
            <person name="Crotti E."/>
            <person name="Bazzocchi C."/>
            <person name="Daffonchio D."/>
            <person name="Sacchi L."/>
            <person name="Moya A."/>
            <person name="Latorre A."/>
            <person name="Bandi C."/>
        </authorList>
    </citation>
    <scope>NUCLEOTIDE SEQUENCE [LARGE SCALE GENOMIC DNA]</scope>
    <source>
        <strain evidence="16 17">IricVA</strain>
    </source>
</reference>
<comment type="catalytic activity">
    <reaction evidence="12 13">
        <text>(4R,5S)-dethiobiotin + (sulfur carrier)-SH + 2 reduced [2Fe-2S]-[ferredoxin] + 2 S-adenosyl-L-methionine = (sulfur carrier)-H + biotin + 2 5'-deoxyadenosine + 2 L-methionine + 2 oxidized [2Fe-2S]-[ferredoxin]</text>
        <dbReference type="Rhea" id="RHEA:22060"/>
        <dbReference type="Rhea" id="RHEA-COMP:10000"/>
        <dbReference type="Rhea" id="RHEA-COMP:10001"/>
        <dbReference type="Rhea" id="RHEA-COMP:14737"/>
        <dbReference type="Rhea" id="RHEA-COMP:14739"/>
        <dbReference type="ChEBI" id="CHEBI:17319"/>
        <dbReference type="ChEBI" id="CHEBI:29917"/>
        <dbReference type="ChEBI" id="CHEBI:33737"/>
        <dbReference type="ChEBI" id="CHEBI:33738"/>
        <dbReference type="ChEBI" id="CHEBI:57586"/>
        <dbReference type="ChEBI" id="CHEBI:57844"/>
        <dbReference type="ChEBI" id="CHEBI:59789"/>
        <dbReference type="ChEBI" id="CHEBI:64428"/>
        <dbReference type="ChEBI" id="CHEBI:149473"/>
        <dbReference type="EC" id="2.8.1.6"/>
    </reaction>
</comment>
<dbReference type="PROSITE" id="PS51918">
    <property type="entry name" value="RADICAL_SAM"/>
    <property type="match status" value="1"/>
</dbReference>
<dbReference type="STRING" id="696127.midi_00126"/>
<dbReference type="Pfam" id="PF04055">
    <property type="entry name" value="Radical_SAM"/>
    <property type="match status" value="1"/>
</dbReference>
<evidence type="ECO:0000256" key="5">
    <source>
        <dbReference type="ARBA" id="ARBA00022679"/>
    </source>
</evidence>
<dbReference type="SMART" id="SM00876">
    <property type="entry name" value="BATS"/>
    <property type="match status" value="1"/>
</dbReference>
<dbReference type="CDD" id="cd01335">
    <property type="entry name" value="Radical_SAM"/>
    <property type="match status" value="1"/>
</dbReference>
<dbReference type="Proteomes" id="UP000006639">
    <property type="component" value="Chromosome"/>
</dbReference>
<name>F7XUU8_MIDMI</name>
<feature type="binding site" evidence="13 14">
    <location>
        <position position="56"/>
    </location>
    <ligand>
        <name>[4Fe-4S] cluster</name>
        <dbReference type="ChEBI" id="CHEBI:49883"/>
        <note>4Fe-4S-S-AdoMet</note>
    </ligand>
</feature>
<dbReference type="PIRSF" id="PIRSF001619">
    <property type="entry name" value="Biotin_synth"/>
    <property type="match status" value="1"/>
</dbReference>
<keyword evidence="4 13" id="KW-0004">4Fe-4S</keyword>
<evidence type="ECO:0000256" key="11">
    <source>
        <dbReference type="ARBA" id="ARBA00023014"/>
    </source>
</evidence>
<organism evidence="16 17">
    <name type="scientific">Midichloria mitochondrii (strain IricVA)</name>
    <dbReference type="NCBI Taxonomy" id="696127"/>
    <lineage>
        <taxon>Bacteria</taxon>
        <taxon>Pseudomonadati</taxon>
        <taxon>Pseudomonadota</taxon>
        <taxon>Alphaproteobacteria</taxon>
        <taxon>Rickettsiales</taxon>
        <taxon>Candidatus Midichloriaceae</taxon>
        <taxon>Candidatus Midichloria</taxon>
    </lineage>
</organism>
<dbReference type="AlphaFoldDB" id="F7XUU8"/>
<feature type="domain" description="Radical SAM core" evidence="15">
    <location>
        <begin position="37"/>
        <end position="261"/>
    </location>
</feature>
<evidence type="ECO:0000256" key="6">
    <source>
        <dbReference type="ARBA" id="ARBA00022691"/>
    </source>
</evidence>
<feature type="binding site" evidence="13 14">
    <location>
        <position position="59"/>
    </location>
    <ligand>
        <name>[4Fe-4S] cluster</name>
        <dbReference type="ChEBI" id="CHEBI:49883"/>
        <note>4Fe-4S-S-AdoMet</note>
    </ligand>
</feature>
<keyword evidence="9 13" id="KW-0093">Biotin biosynthesis</keyword>
<evidence type="ECO:0000256" key="2">
    <source>
        <dbReference type="ARBA" id="ARBA00010765"/>
    </source>
</evidence>
<evidence type="ECO:0000313" key="16">
    <source>
        <dbReference type="EMBL" id="AEI88447.1"/>
    </source>
</evidence>
<comment type="function">
    <text evidence="13">Catalyzes the conversion of dethiobiotin (DTB) to biotin by the insertion of a sulfur atom into dethiobiotin via a radical-based mechanism.</text>
</comment>
<keyword evidence="11 13" id="KW-0411">Iron-sulfur</keyword>
<keyword evidence="17" id="KW-1185">Reference proteome</keyword>
<feature type="binding site" evidence="13 14">
    <location>
        <position position="52"/>
    </location>
    <ligand>
        <name>[4Fe-4S] cluster</name>
        <dbReference type="ChEBI" id="CHEBI:49883"/>
        <note>4Fe-4S-S-AdoMet</note>
    </ligand>
</feature>
<evidence type="ECO:0000256" key="1">
    <source>
        <dbReference type="ARBA" id="ARBA00004942"/>
    </source>
</evidence>